<reference evidence="2 3" key="1">
    <citation type="submission" date="2023-06" db="EMBL/GenBank/DDBJ databases">
        <title>Whole genome sequence of Oscillatoria calcuttensis NRMC-F 0142.</title>
        <authorList>
            <person name="Shakena Fathima T."/>
            <person name="Muralitharan G."/>
            <person name="Thajuddin N."/>
        </authorList>
    </citation>
    <scope>NUCLEOTIDE SEQUENCE [LARGE SCALE GENOMIC DNA]</scope>
    <source>
        <strain evidence="2 3">NRMC-F 0142</strain>
    </source>
</reference>
<feature type="domain" description="Carrier" evidence="1">
    <location>
        <begin position="10"/>
        <end position="100"/>
    </location>
</feature>
<dbReference type="InterPro" id="IPR036736">
    <property type="entry name" value="ACP-like_sf"/>
</dbReference>
<name>A0ABT7LXV4_9CYAN</name>
<dbReference type="SUPFAM" id="SSF47336">
    <property type="entry name" value="ACP-like"/>
    <property type="match status" value="1"/>
</dbReference>
<accession>A0ABT7LXV4</accession>
<dbReference type="PROSITE" id="PS50075">
    <property type="entry name" value="CARRIER"/>
    <property type="match status" value="1"/>
</dbReference>
<evidence type="ECO:0000313" key="2">
    <source>
        <dbReference type="EMBL" id="MDL5056818.1"/>
    </source>
</evidence>
<evidence type="ECO:0000259" key="1">
    <source>
        <dbReference type="PROSITE" id="PS50075"/>
    </source>
</evidence>
<dbReference type="Gene3D" id="1.10.1200.10">
    <property type="entry name" value="ACP-like"/>
    <property type="match status" value="1"/>
</dbReference>
<organism evidence="2 3">
    <name type="scientific">Geitlerinema calcuttense NRMC-F 0142</name>
    <dbReference type="NCBI Taxonomy" id="2922238"/>
    <lineage>
        <taxon>Bacteria</taxon>
        <taxon>Bacillati</taxon>
        <taxon>Cyanobacteriota</taxon>
        <taxon>Cyanophyceae</taxon>
        <taxon>Geitlerinematales</taxon>
        <taxon>Geitlerinemataceae</taxon>
        <taxon>Geitlerinema</taxon>
    </lineage>
</organism>
<dbReference type="Proteomes" id="UP001230986">
    <property type="component" value="Unassembled WGS sequence"/>
</dbReference>
<sequence>MEDRVLTSSRTRESIAESLVAIIEDMTSDWDLTSTAEINDNTQLISDLAFESIDIVQLVVAIEENFHKRGLPFEKVLMNEGRYVDDLKVGELSDFLYQNL</sequence>
<comment type="caution">
    <text evidence="2">The sequence shown here is derived from an EMBL/GenBank/DDBJ whole genome shotgun (WGS) entry which is preliminary data.</text>
</comment>
<proteinExistence type="predicted"/>
<gene>
    <name evidence="2" type="ORF">QQ055_04975</name>
</gene>
<dbReference type="InterPro" id="IPR009081">
    <property type="entry name" value="PP-bd_ACP"/>
</dbReference>
<evidence type="ECO:0000313" key="3">
    <source>
        <dbReference type="Proteomes" id="UP001230986"/>
    </source>
</evidence>
<protein>
    <submittedName>
        <fullName evidence="2">Phosphopantetheine-binding protein</fullName>
    </submittedName>
</protein>
<keyword evidence="3" id="KW-1185">Reference proteome</keyword>
<dbReference type="RefSeq" id="WP_284476429.1">
    <property type="nucleotide sequence ID" value="NZ_JASVEJ010000019.1"/>
</dbReference>
<dbReference type="EMBL" id="JASVEJ010000019">
    <property type="protein sequence ID" value="MDL5056818.1"/>
    <property type="molecule type" value="Genomic_DNA"/>
</dbReference>